<feature type="compositionally biased region" description="Low complexity" evidence="1">
    <location>
        <begin position="783"/>
        <end position="801"/>
    </location>
</feature>
<evidence type="ECO:0000313" key="4">
    <source>
        <dbReference type="Proteomes" id="UP001194696"/>
    </source>
</evidence>
<reference evidence="3 4" key="1">
    <citation type="journal article" date="2020" name="Fungal Divers.">
        <title>Resolving the Mortierellaceae phylogeny through synthesis of multi-gene phylogenetics and phylogenomics.</title>
        <authorList>
            <person name="Vandepol N."/>
            <person name="Liber J."/>
            <person name="Desiro A."/>
            <person name="Na H."/>
            <person name="Kennedy M."/>
            <person name="Barry K."/>
            <person name="Grigoriev I.V."/>
            <person name="Miller A.N."/>
            <person name="O'Donnell K."/>
            <person name="Stajich J.E."/>
            <person name="Bonito G."/>
        </authorList>
    </citation>
    <scope>NUCLEOTIDE SEQUENCE [LARGE SCALE GENOMIC DNA]</scope>
    <source>
        <strain evidence="3 4">AD045</strain>
    </source>
</reference>
<evidence type="ECO:0000256" key="1">
    <source>
        <dbReference type="SAM" id="MobiDB-lite"/>
    </source>
</evidence>
<organism evidence="3 4">
    <name type="scientific">Linnemannia gamsii</name>
    <dbReference type="NCBI Taxonomy" id="64522"/>
    <lineage>
        <taxon>Eukaryota</taxon>
        <taxon>Fungi</taxon>
        <taxon>Fungi incertae sedis</taxon>
        <taxon>Mucoromycota</taxon>
        <taxon>Mortierellomycotina</taxon>
        <taxon>Mortierellomycetes</taxon>
        <taxon>Mortierellales</taxon>
        <taxon>Mortierellaceae</taxon>
        <taxon>Linnemannia</taxon>
    </lineage>
</organism>
<feature type="transmembrane region" description="Helical" evidence="2">
    <location>
        <begin position="195"/>
        <end position="224"/>
    </location>
</feature>
<feature type="compositionally biased region" description="Low complexity" evidence="1">
    <location>
        <begin position="434"/>
        <end position="454"/>
    </location>
</feature>
<feature type="region of interest" description="Disordered" evidence="1">
    <location>
        <begin position="602"/>
        <end position="652"/>
    </location>
</feature>
<gene>
    <name evidence="3" type="ORF">BGZ96_008097</name>
</gene>
<feature type="region of interest" description="Disordered" evidence="1">
    <location>
        <begin position="433"/>
        <end position="454"/>
    </location>
</feature>
<comment type="caution">
    <text evidence="3">The sequence shown here is derived from an EMBL/GenBank/DDBJ whole genome shotgun (WGS) entry which is preliminary data.</text>
</comment>
<feature type="transmembrane region" description="Helical" evidence="2">
    <location>
        <begin position="311"/>
        <end position="332"/>
    </location>
</feature>
<protein>
    <submittedName>
        <fullName evidence="3">Uncharacterized protein</fullName>
    </submittedName>
</protein>
<dbReference type="EMBL" id="JAAAIM010000437">
    <property type="protein sequence ID" value="KAG0288062.1"/>
    <property type="molecule type" value="Genomic_DNA"/>
</dbReference>
<feature type="region of interest" description="Disordered" evidence="1">
    <location>
        <begin position="777"/>
        <end position="826"/>
    </location>
</feature>
<feature type="transmembrane region" description="Helical" evidence="2">
    <location>
        <begin position="236"/>
        <end position="255"/>
    </location>
</feature>
<name>A0ABQ7JZN6_9FUNG</name>
<dbReference type="PANTHER" id="PTHR22696">
    <property type="entry name" value="E3 UBIQUITIN-PROTEIN LIGASE RNF26"/>
    <property type="match status" value="1"/>
</dbReference>
<keyword evidence="4" id="KW-1185">Reference proteome</keyword>
<feature type="region of interest" description="Disordered" evidence="1">
    <location>
        <begin position="728"/>
        <end position="765"/>
    </location>
</feature>
<keyword evidence="2" id="KW-0472">Membrane</keyword>
<keyword evidence="2" id="KW-0812">Transmembrane</keyword>
<feature type="compositionally biased region" description="Low complexity" evidence="1">
    <location>
        <begin position="729"/>
        <end position="746"/>
    </location>
</feature>
<dbReference type="PANTHER" id="PTHR22696:SF1">
    <property type="entry name" value="E3 UBIQUITIN-PROTEIN LIGASE RNF26"/>
    <property type="match status" value="1"/>
</dbReference>
<sequence>MPFVETLESYSRALYLPLRGYVRRPFLFVSDSIRDHIPRGLLDMRQAIEHTLLGSSKLVGPFDGFGTGSAFSGAASSGSSGAEAGVGEAAGLSGGSTVLANANASAAAATGAVSGSGAAAVSTGGSSSGGMAGFGFHNGRLLHSQPSMIHFFTSPYFLLLCFMSIVLNRINAIVAPRNPHPLKTSVRFALKLPSFYLLMKSALITLALVTQDSGVGTGLGLGWMSNFKTSYNESHALWLSFIAMGVSSTIDAFIANLHSNGTHEQTTNMLEWAILFHFTPFGRDILIISLIQVCQLLTLQFLSLSSRGKNYRLAVTTFWGVLDLTHFAFAIYHRSNTYPSLQLLTRLPEVVVILMVGISMTLHALTYIVTGGNVRRQMFEPRAMPTRDEEYGLALFKVGRACMEATRGVGFRNEVDAVIVPFGTLLDKKKSKSRSTLSLSDQSQGAQAGSSSTSYSFSFGARGQRFRTPAASGFSNEVTDVVETPGQRQTISRRRNRFNVMREFCVSSGKLIAEMTFGAYNRIVPARFKRTIRPIPNSRMSVQDYIQLRTSIENALEKARLERELKMHQFEVSQYLAASALDEEEERELYSEFLSRDLTVSDDEDEDCDVDYMDMEDSDDDENGSDTEGGNDNSAESRDEMEGTGAPFGIRRRAYDTPLDSEDEGGLEQLDVDDEEHLAVQRLPSGWPRLGSLQDFFLDTSFMSIFLSGRMQDTPLTRSQHRLVLTGTSNGISNINHNSSSNIQQQKRSRRKGHRSSNPEADDRVLLAVLNKYRKTVGEDVQTPTSTSASTATSTPTATSSLHGDDMTPPPLASKGAAAGQQDEEGIIGTNNALVVEAMSKGTPRSFYPEI</sequence>
<accession>A0ABQ7JZN6</accession>
<keyword evidence="2" id="KW-1133">Transmembrane helix</keyword>
<feature type="compositionally biased region" description="Acidic residues" evidence="1">
    <location>
        <begin position="602"/>
        <end position="625"/>
    </location>
</feature>
<feature type="transmembrane region" description="Helical" evidence="2">
    <location>
        <begin position="156"/>
        <end position="175"/>
    </location>
</feature>
<proteinExistence type="predicted"/>
<evidence type="ECO:0000256" key="2">
    <source>
        <dbReference type="SAM" id="Phobius"/>
    </source>
</evidence>
<feature type="transmembrane region" description="Helical" evidence="2">
    <location>
        <begin position="352"/>
        <end position="374"/>
    </location>
</feature>
<dbReference type="Proteomes" id="UP001194696">
    <property type="component" value="Unassembled WGS sequence"/>
</dbReference>
<evidence type="ECO:0000313" key="3">
    <source>
        <dbReference type="EMBL" id="KAG0288062.1"/>
    </source>
</evidence>